<feature type="region of interest" description="Disordered" evidence="1">
    <location>
        <begin position="108"/>
        <end position="146"/>
    </location>
</feature>
<dbReference type="EMBL" id="JACHIF010000017">
    <property type="protein sequence ID" value="MBB5040610.1"/>
    <property type="molecule type" value="Genomic_DNA"/>
</dbReference>
<sequence length="146" mass="15988">MVLHLSVESAVPSTFQGDKGPVTMIQVVMTDKTKPAMFRTQTRFVFNLMPDGYRKYWQTLGIEEEPVTVLVKDLAGSGTMIKLKGEIIKGWATPEQINALAVTRAVLPPGSDSEAEPLVSQEATDKATEEAKKRLAQTEPTQKKAA</sequence>
<accession>A0A7W8DSQ7</accession>
<evidence type="ECO:0000313" key="3">
    <source>
        <dbReference type="Proteomes" id="UP000534294"/>
    </source>
</evidence>
<name>A0A7W8DSQ7_9BACT</name>
<keyword evidence="3" id="KW-1185">Reference proteome</keyword>
<dbReference type="AlphaFoldDB" id="A0A7W8DSQ7"/>
<gene>
    <name evidence="2" type="ORF">HNQ64_004898</name>
</gene>
<comment type="caution">
    <text evidence="2">The sequence shown here is derived from an EMBL/GenBank/DDBJ whole genome shotgun (WGS) entry which is preliminary data.</text>
</comment>
<feature type="compositionally biased region" description="Basic and acidic residues" evidence="1">
    <location>
        <begin position="123"/>
        <end position="133"/>
    </location>
</feature>
<evidence type="ECO:0000313" key="2">
    <source>
        <dbReference type="EMBL" id="MBB5040610.1"/>
    </source>
</evidence>
<dbReference type="Proteomes" id="UP000534294">
    <property type="component" value="Unassembled WGS sequence"/>
</dbReference>
<proteinExistence type="predicted"/>
<organism evidence="2 3">
    <name type="scientific">Prosthecobacter dejongeii</name>
    <dbReference type="NCBI Taxonomy" id="48465"/>
    <lineage>
        <taxon>Bacteria</taxon>
        <taxon>Pseudomonadati</taxon>
        <taxon>Verrucomicrobiota</taxon>
        <taxon>Verrucomicrobiia</taxon>
        <taxon>Verrucomicrobiales</taxon>
        <taxon>Verrucomicrobiaceae</taxon>
        <taxon>Prosthecobacter</taxon>
    </lineage>
</organism>
<evidence type="ECO:0000256" key="1">
    <source>
        <dbReference type="SAM" id="MobiDB-lite"/>
    </source>
</evidence>
<protein>
    <submittedName>
        <fullName evidence="2">Uncharacterized protein</fullName>
    </submittedName>
</protein>
<reference evidence="2 3" key="1">
    <citation type="submission" date="2020-08" db="EMBL/GenBank/DDBJ databases">
        <title>Genomic Encyclopedia of Type Strains, Phase IV (KMG-IV): sequencing the most valuable type-strain genomes for metagenomic binning, comparative biology and taxonomic classification.</title>
        <authorList>
            <person name="Goeker M."/>
        </authorList>
    </citation>
    <scope>NUCLEOTIDE SEQUENCE [LARGE SCALE GENOMIC DNA]</scope>
    <source>
        <strain evidence="2 3">DSM 12251</strain>
    </source>
</reference>